<protein>
    <submittedName>
        <fullName evidence="1">4640_t:CDS:1</fullName>
    </submittedName>
</protein>
<gene>
    <name evidence="1" type="ORF">ACOLOM_LOCUS7486</name>
</gene>
<evidence type="ECO:0000313" key="2">
    <source>
        <dbReference type="Proteomes" id="UP000789525"/>
    </source>
</evidence>
<sequence length="376" mass="42390">MSESTAEVKLESSEPSQKTPEEIMEEKQLILKQVEYYFGDTNYPKDLFLKELSEKDPDGWVPIAMIRQFRKMQVYTDNELIVEALRESPKLLEVDESGTKGSFFIQFDSHETAKKISEMKLEFNGAPIKMMMKFDYCEMKCIEKGLDPNTMRMQGQKKIKDKVLSFRKGCLLKFEGTGPDATWETIRKEVHDKYGKVSFVSFNYLERNGIIHFEEAIAKDLATKISNDNVEFDGVKPSFSFVEGQEEIDYYQRKREYINVCPTSTAGSESNPTDVAESSQESNVKSEEDANFSKETDSKETTAVNSVSADPDAKVEGLNPEAKIESDSDATIKGLNSDTSIVSSGSKRKLNDSTDPDDSPKENKVIKLDAVEDSSS</sequence>
<reference evidence="1" key="1">
    <citation type="submission" date="2021-06" db="EMBL/GenBank/DDBJ databases">
        <authorList>
            <person name="Kallberg Y."/>
            <person name="Tangrot J."/>
            <person name="Rosling A."/>
        </authorList>
    </citation>
    <scope>NUCLEOTIDE SEQUENCE</scope>
    <source>
        <strain evidence="1">CL356</strain>
    </source>
</reference>
<comment type="caution">
    <text evidence="1">The sequence shown here is derived from an EMBL/GenBank/DDBJ whole genome shotgun (WGS) entry which is preliminary data.</text>
</comment>
<keyword evidence="2" id="KW-1185">Reference proteome</keyword>
<evidence type="ECO:0000313" key="1">
    <source>
        <dbReference type="EMBL" id="CAG8625816.1"/>
    </source>
</evidence>
<proteinExistence type="predicted"/>
<organism evidence="1 2">
    <name type="scientific">Acaulospora colombiana</name>
    <dbReference type="NCBI Taxonomy" id="27376"/>
    <lineage>
        <taxon>Eukaryota</taxon>
        <taxon>Fungi</taxon>
        <taxon>Fungi incertae sedis</taxon>
        <taxon>Mucoromycota</taxon>
        <taxon>Glomeromycotina</taxon>
        <taxon>Glomeromycetes</taxon>
        <taxon>Diversisporales</taxon>
        <taxon>Acaulosporaceae</taxon>
        <taxon>Acaulospora</taxon>
    </lineage>
</organism>
<dbReference type="EMBL" id="CAJVPT010017359">
    <property type="protein sequence ID" value="CAG8625816.1"/>
    <property type="molecule type" value="Genomic_DNA"/>
</dbReference>
<accession>A0ACA9N155</accession>
<name>A0ACA9N155_9GLOM</name>
<dbReference type="Proteomes" id="UP000789525">
    <property type="component" value="Unassembled WGS sequence"/>
</dbReference>